<evidence type="ECO:0000256" key="9">
    <source>
        <dbReference type="ARBA" id="ARBA00022801"/>
    </source>
</evidence>
<keyword evidence="10" id="KW-0862">Zinc</keyword>
<comment type="cofactor">
    <cofactor evidence="2">
        <name>Zn(2+)</name>
        <dbReference type="ChEBI" id="CHEBI:29105"/>
    </cofactor>
</comment>
<evidence type="ECO:0000313" key="13">
    <source>
        <dbReference type="EMBL" id="CCH61152.1"/>
    </source>
</evidence>
<protein>
    <recommendedName>
        <fullName evidence="4">ribonuclease Z</fullName>
        <ecNumber evidence="4">3.1.26.11</ecNumber>
    </recommendedName>
</protein>
<evidence type="ECO:0000313" key="14">
    <source>
        <dbReference type="Proteomes" id="UP000002866"/>
    </source>
</evidence>
<evidence type="ECO:0000256" key="10">
    <source>
        <dbReference type="ARBA" id="ARBA00022833"/>
    </source>
</evidence>
<dbReference type="Pfam" id="PF13691">
    <property type="entry name" value="Lactamase_B_4"/>
    <property type="match status" value="1"/>
</dbReference>
<evidence type="ECO:0000256" key="8">
    <source>
        <dbReference type="ARBA" id="ARBA00022759"/>
    </source>
</evidence>
<evidence type="ECO:0000259" key="12">
    <source>
        <dbReference type="Pfam" id="PF13691"/>
    </source>
</evidence>
<dbReference type="GO" id="GO:0046872">
    <property type="term" value="F:metal ion binding"/>
    <property type="evidence" value="ECO:0007669"/>
    <property type="project" value="UniProtKB-KW"/>
</dbReference>
<dbReference type="InterPro" id="IPR036866">
    <property type="entry name" value="RibonucZ/Hydroxyglut_hydro"/>
</dbReference>
<dbReference type="InterPro" id="IPR027794">
    <property type="entry name" value="tRNase_Z_dom"/>
</dbReference>
<keyword evidence="5" id="KW-0819">tRNA processing</keyword>
<dbReference type="CDD" id="cd07718">
    <property type="entry name" value="RNaseZ_ELAC1_ELAC2-C-term-like_MBL-fold"/>
    <property type="match status" value="1"/>
</dbReference>
<dbReference type="SUPFAM" id="SSF56281">
    <property type="entry name" value="Metallo-hydrolase/oxidoreductase"/>
    <property type="match status" value="2"/>
</dbReference>
<accession>I2H450</accession>
<organism evidence="13 14">
    <name type="scientific">Henningerozyma blattae (strain ATCC 34711 / CBS 6284 / DSM 70876 / NBRC 10599 / NRRL Y-10934 / UCD 77-7)</name>
    <name type="common">Yeast</name>
    <name type="synonym">Tetrapisispora blattae</name>
    <dbReference type="NCBI Taxonomy" id="1071380"/>
    <lineage>
        <taxon>Eukaryota</taxon>
        <taxon>Fungi</taxon>
        <taxon>Dikarya</taxon>
        <taxon>Ascomycota</taxon>
        <taxon>Saccharomycotina</taxon>
        <taxon>Saccharomycetes</taxon>
        <taxon>Saccharomycetales</taxon>
        <taxon>Saccharomycetaceae</taxon>
        <taxon>Henningerozyma</taxon>
    </lineage>
</organism>
<dbReference type="EC" id="3.1.26.11" evidence="4"/>
<evidence type="ECO:0000256" key="4">
    <source>
        <dbReference type="ARBA" id="ARBA00012477"/>
    </source>
</evidence>
<dbReference type="GO" id="GO:0042781">
    <property type="term" value="F:3'-tRNA processing endoribonuclease activity"/>
    <property type="evidence" value="ECO:0007669"/>
    <property type="project" value="UniProtKB-EC"/>
</dbReference>
<dbReference type="FunFam" id="3.60.15.10:FF:000065">
    <property type="entry name" value="Ribonuclease Z"/>
    <property type="match status" value="1"/>
</dbReference>
<keyword evidence="6" id="KW-0540">Nuclease</keyword>
<reference evidence="13 14" key="1">
    <citation type="journal article" date="2011" name="Proc. Natl. Acad. Sci. U.S.A.">
        <title>Evolutionary erosion of yeast sex chromosomes by mating-type switching accidents.</title>
        <authorList>
            <person name="Gordon J.L."/>
            <person name="Armisen D."/>
            <person name="Proux-Wera E."/>
            <person name="Oheigeartaigh S.S."/>
            <person name="Byrne K.P."/>
            <person name="Wolfe K.H."/>
        </authorList>
    </citation>
    <scope>NUCLEOTIDE SEQUENCE [LARGE SCALE GENOMIC DNA]</scope>
    <source>
        <strain evidence="14">ATCC 34711 / CBS 6284 / DSM 70876 / NBRC 10599 / NRRL Y-10934 / UCD 77-7</strain>
    </source>
</reference>
<dbReference type="HOGENOM" id="CLU_006220_0_0_1"/>
<keyword evidence="14" id="KW-1185">Reference proteome</keyword>
<evidence type="ECO:0000256" key="7">
    <source>
        <dbReference type="ARBA" id="ARBA00022723"/>
    </source>
</evidence>
<keyword evidence="8" id="KW-0255">Endonuclease</keyword>
<sequence>MFSITPVVVPSSDTRNPLLLLQTNHGEKYLIGNIPEGTQRSFIESKVKLSKLKNIFLTGTLQWDRIGGLPGLLLTAADQGRNDITFHSGNQLLDFMIASWRYFVYRPKVNLKYNILSDNEIYHDKHLTVRAFVISPYNSSGYKSSVPDKEIMDDVISKMFPENPIQKRFTPGFDPYLNISLPCMEDQRNSTSYEICFNPIRGRFQLKKALELGIPKGPLFARLSKGETVKLEDGSEIKPQQVLDEDRKFCKILILDLLDDNFVNNAFLRFREYDTSDLGAVYYFLTENVHINSSLIEFMELFGSNVDHFVSHPRLCPDHLVFKGSTITTLKLKSLQVHNYNLPRINDDLAKEFYECFNKNLDNSFVKFNNSPLNSSLSSVIPGNKVHILEVNNSIQLDACSANTSPKVTCLKSHLDHFDWETTYNKHVVPLNISASSFENTVKSELNINHFNEKPNKDVEVVTLGTGSALPSKYRNVLSSLLKIPYTQSDSKIIDRYIMLDAGENTIGTMRRLFDEQQLSVIFKNLKLLYLSHQHADHHLGIISILTNWYKYNKSDPNKKIYLVIPWQYNKFIEECLPLEGRELLSRVVYINCEDLLYNFSSDVLSKKYTKANNDGDYDHPNKRRLVERDHVKSGISYSRIYDMFKELDIVEFQTCRAIHCNWAYSNSITFHMDEFHKQTFKISYSGDTRPNVEEFSKHIGLDSDLLIHEASLENNLLKDAIKKQHCTINEAIKVSNEMNAKKLILTHFSQRYPKVPSLDNNIEVLASEFCFAFDGLIVKYDRLGDQQKYFSMLNKIFIEEQTMEDIEKSLDSKDILSDIAMKGNKQAKKGKKKIASDRINDL</sequence>
<keyword evidence="9" id="KW-0378">Hydrolase</keyword>
<name>I2H450_HENB6</name>
<dbReference type="Gene3D" id="3.60.15.10">
    <property type="entry name" value="Ribonuclease Z/Hydroxyacylglutathione hydrolase-like"/>
    <property type="match status" value="2"/>
</dbReference>
<feature type="domain" description="tRNase Z endonuclease" evidence="12">
    <location>
        <begin position="7"/>
        <end position="68"/>
    </location>
</feature>
<dbReference type="InterPro" id="IPR047151">
    <property type="entry name" value="RNZ2-like"/>
</dbReference>
<dbReference type="RefSeq" id="XP_004180671.1">
    <property type="nucleotide sequence ID" value="XM_004180623.1"/>
</dbReference>
<comment type="similarity">
    <text evidence="3">Belongs to the RNase Z family.</text>
</comment>
<feature type="region of interest" description="Disordered" evidence="11">
    <location>
        <begin position="824"/>
        <end position="843"/>
    </location>
</feature>
<dbReference type="KEGG" id="tbl:TBLA_0E00910"/>
<dbReference type="EMBL" id="HE806320">
    <property type="protein sequence ID" value="CCH61152.1"/>
    <property type="molecule type" value="Genomic_DNA"/>
</dbReference>
<dbReference type="GO" id="GO:1990180">
    <property type="term" value="P:mitochondrial tRNA 3'-end processing"/>
    <property type="evidence" value="ECO:0007669"/>
    <property type="project" value="TreeGrafter"/>
</dbReference>
<dbReference type="eggNOG" id="KOG2121">
    <property type="taxonomic scope" value="Eukaryota"/>
</dbReference>
<dbReference type="OMA" id="RKECAIS"/>
<evidence type="ECO:0000256" key="2">
    <source>
        <dbReference type="ARBA" id="ARBA00001947"/>
    </source>
</evidence>
<dbReference type="InParanoid" id="I2H450"/>
<evidence type="ECO:0000256" key="6">
    <source>
        <dbReference type="ARBA" id="ARBA00022722"/>
    </source>
</evidence>
<dbReference type="GeneID" id="14496278"/>
<dbReference type="Proteomes" id="UP000002866">
    <property type="component" value="Chromosome 5"/>
</dbReference>
<proteinExistence type="inferred from homology"/>
<dbReference type="PANTHER" id="PTHR12553:SF49">
    <property type="entry name" value="ZINC PHOSPHODIESTERASE ELAC PROTEIN 2"/>
    <property type="match status" value="1"/>
</dbReference>
<dbReference type="STRING" id="1071380.I2H450"/>
<dbReference type="GO" id="GO:0005739">
    <property type="term" value="C:mitochondrion"/>
    <property type="evidence" value="ECO:0007669"/>
    <property type="project" value="TreeGrafter"/>
</dbReference>
<evidence type="ECO:0000256" key="11">
    <source>
        <dbReference type="SAM" id="MobiDB-lite"/>
    </source>
</evidence>
<dbReference type="PANTHER" id="PTHR12553">
    <property type="entry name" value="ZINC PHOSPHODIESTERASE ELAC PROTEIN 2"/>
    <property type="match status" value="1"/>
</dbReference>
<evidence type="ECO:0000256" key="5">
    <source>
        <dbReference type="ARBA" id="ARBA00022694"/>
    </source>
</evidence>
<evidence type="ECO:0000256" key="3">
    <source>
        <dbReference type="ARBA" id="ARBA00007823"/>
    </source>
</evidence>
<evidence type="ECO:0000256" key="1">
    <source>
        <dbReference type="ARBA" id="ARBA00000402"/>
    </source>
</evidence>
<gene>
    <name evidence="13" type="primary">TBLA0E00910</name>
    <name evidence="13" type="ORF">TBLA_0E00910</name>
</gene>
<keyword evidence="7" id="KW-0479">Metal-binding</keyword>
<dbReference type="AlphaFoldDB" id="I2H450"/>
<dbReference type="OrthoDB" id="527344at2759"/>
<comment type="catalytic activity">
    <reaction evidence="1">
        <text>Endonucleolytic cleavage of RNA, removing extra 3' nucleotides from tRNA precursor, generating 3' termini of tRNAs. A 3'-hydroxy group is left at the tRNA terminus and a 5'-phosphoryl group is left at the trailer molecule.</text>
        <dbReference type="EC" id="3.1.26.11"/>
    </reaction>
</comment>